<feature type="domain" description="vWA-MoxR associated protein C-terminal" evidence="2">
    <location>
        <begin position="355"/>
        <end position="595"/>
    </location>
</feature>
<evidence type="ECO:0000313" key="4">
    <source>
        <dbReference type="Proteomes" id="UP000629619"/>
    </source>
</evidence>
<protein>
    <recommendedName>
        <fullName evidence="5">Trypsin-like peptidase</fullName>
    </recommendedName>
</protein>
<comment type="caution">
    <text evidence="3">The sequence shown here is derived from an EMBL/GenBank/DDBJ whole genome shotgun (WGS) entry which is preliminary data.</text>
</comment>
<dbReference type="RefSeq" id="WP_203677410.1">
    <property type="nucleotide sequence ID" value="NZ_BOMW01000012.1"/>
</dbReference>
<dbReference type="Pfam" id="PF19916">
    <property type="entry name" value="VMAP-M0"/>
    <property type="match status" value="1"/>
</dbReference>
<dbReference type="Pfam" id="PF20028">
    <property type="entry name" value="VMAP-C"/>
    <property type="match status" value="1"/>
</dbReference>
<reference evidence="3" key="1">
    <citation type="submission" date="2021-01" db="EMBL/GenBank/DDBJ databases">
        <title>Whole genome shotgun sequence of Actinoplanes siamensis NBRC 109076.</title>
        <authorList>
            <person name="Komaki H."/>
            <person name="Tamura T."/>
        </authorList>
    </citation>
    <scope>NUCLEOTIDE SEQUENCE</scope>
    <source>
        <strain evidence="3">NBRC 109076</strain>
    </source>
</reference>
<gene>
    <name evidence="3" type="ORF">Asi03nite_12570</name>
</gene>
<sequence length="615" mass="67256">MSGEPIDHLITHLEGCLVLIAGHTEGSGFFIAPHTVATCAHVAGAVGAAVTVRWQDRSLRGVVRWASPLGGRMARYPDMAVVEVEPFDGVHPSVWLDDHRPGSKAELVAWGHARAYPSEPDAAPVSARFTNGGAYQDMIRLTHDEIEPGMSGGPVLNTQTGGVCGITKAARHKGEPAGGVAIPVRALREIMRAEAYRELRRRHDEHHRRNKSWLKLAERLPPVPGTIGAVAERQLREVLDLLPAAGHEEHLADFQAVAGSRAARVRHPLHEHGDVVTELSGLAPPDDRIPHVIAYALHLARNAGPTVAARLTQWALMAAPADDREKVEAQIPAGPAGSPLPSLLVYVRPDGADQQRYLCEFWQHDGTGLRQLEADGRDRSEDQLREHLRERLPGLVEGENPPMVELVLPMDLLDEDVEQWPRAGRHAWTVIGQNNPVVVREQQRFEEEDEAVLTDWQKRWDGLRDRPVGSALMPVTCAERRTERALFSQFRVKPGIGAVVLPDTPRKRAALRAVLDVGLYAGIPIMVWRRNGCAGEDGIAHDGCAGAELTGAITAALAGAGRDEVPRRIMELRNQAVSDEHPELGNDVVVLWDDPGRRLKGRPMTPPKGEWHAGG</sequence>
<dbReference type="InterPro" id="IPR043504">
    <property type="entry name" value="Peptidase_S1_PA_chymotrypsin"/>
</dbReference>
<dbReference type="InterPro" id="IPR045450">
    <property type="entry name" value="VMAP_C"/>
</dbReference>
<evidence type="ECO:0000313" key="3">
    <source>
        <dbReference type="EMBL" id="GIF03719.1"/>
    </source>
</evidence>
<keyword evidence="4" id="KW-1185">Reference proteome</keyword>
<dbReference type="Pfam" id="PF13365">
    <property type="entry name" value="Trypsin_2"/>
    <property type="match status" value="1"/>
</dbReference>
<dbReference type="AlphaFoldDB" id="A0A919N3K9"/>
<proteinExistence type="predicted"/>
<dbReference type="InterPro" id="IPR009003">
    <property type="entry name" value="Peptidase_S1_PA"/>
</dbReference>
<accession>A0A919N3K9</accession>
<evidence type="ECO:0000259" key="2">
    <source>
        <dbReference type="Pfam" id="PF20028"/>
    </source>
</evidence>
<dbReference type="SUPFAM" id="SSF50494">
    <property type="entry name" value="Trypsin-like serine proteases"/>
    <property type="match status" value="1"/>
</dbReference>
<dbReference type="InterPro" id="IPR045555">
    <property type="entry name" value="VMAP-M0"/>
</dbReference>
<dbReference type="EMBL" id="BOMW01000012">
    <property type="protein sequence ID" value="GIF03719.1"/>
    <property type="molecule type" value="Genomic_DNA"/>
</dbReference>
<evidence type="ECO:0000259" key="1">
    <source>
        <dbReference type="Pfam" id="PF19916"/>
    </source>
</evidence>
<evidence type="ECO:0008006" key="5">
    <source>
        <dbReference type="Google" id="ProtNLM"/>
    </source>
</evidence>
<name>A0A919N3K9_9ACTN</name>
<dbReference type="Gene3D" id="2.40.10.10">
    <property type="entry name" value="Trypsin-like serine proteases"/>
    <property type="match status" value="2"/>
</dbReference>
<organism evidence="3 4">
    <name type="scientific">Actinoplanes siamensis</name>
    <dbReference type="NCBI Taxonomy" id="1223317"/>
    <lineage>
        <taxon>Bacteria</taxon>
        <taxon>Bacillati</taxon>
        <taxon>Actinomycetota</taxon>
        <taxon>Actinomycetes</taxon>
        <taxon>Micromonosporales</taxon>
        <taxon>Micromonosporaceae</taxon>
        <taxon>Actinoplanes</taxon>
    </lineage>
</organism>
<feature type="domain" description="vWA-MoxR associated protein middle region 0" evidence="1">
    <location>
        <begin position="232"/>
        <end position="319"/>
    </location>
</feature>
<dbReference type="Proteomes" id="UP000629619">
    <property type="component" value="Unassembled WGS sequence"/>
</dbReference>